<accession>A0ABS3JKT4</accession>
<dbReference type="EMBL" id="JAFMYW010000005">
    <property type="protein sequence ID" value="MBO0950607.1"/>
    <property type="molecule type" value="Genomic_DNA"/>
</dbReference>
<sequence>MAHNEAHNTKVNKLKSLPLTIPVKDDGSVLRNIKLNGRKSAEISLEKFLSNALRMVGVKKILGYKTRRKVGKGELYSPDGIFIGMVKIWGPGFQK</sequence>
<gene>
    <name evidence="1" type="ORF">J2I46_18575</name>
</gene>
<proteinExistence type="predicted"/>
<comment type="caution">
    <text evidence="1">The sequence shown here is derived from an EMBL/GenBank/DDBJ whole genome shotgun (WGS) entry which is preliminary data.</text>
</comment>
<reference evidence="1 2" key="1">
    <citation type="submission" date="2021-03" db="EMBL/GenBank/DDBJ databases">
        <title>Fibrella sp. HMF5405 genome sequencing and assembly.</title>
        <authorList>
            <person name="Kang H."/>
            <person name="Kim H."/>
            <person name="Bae S."/>
            <person name="Joh K."/>
        </authorList>
    </citation>
    <scope>NUCLEOTIDE SEQUENCE [LARGE SCALE GENOMIC DNA]</scope>
    <source>
        <strain evidence="1 2">HMF5405</strain>
    </source>
</reference>
<organism evidence="1 2">
    <name type="scientific">Fibrella forsythiae</name>
    <dbReference type="NCBI Taxonomy" id="2817061"/>
    <lineage>
        <taxon>Bacteria</taxon>
        <taxon>Pseudomonadati</taxon>
        <taxon>Bacteroidota</taxon>
        <taxon>Cytophagia</taxon>
        <taxon>Cytophagales</taxon>
        <taxon>Spirosomataceae</taxon>
        <taxon>Fibrella</taxon>
    </lineage>
</organism>
<evidence type="ECO:0000313" key="2">
    <source>
        <dbReference type="Proteomes" id="UP000664628"/>
    </source>
</evidence>
<evidence type="ECO:0000313" key="1">
    <source>
        <dbReference type="EMBL" id="MBO0950607.1"/>
    </source>
</evidence>
<name>A0ABS3JKT4_9BACT</name>
<dbReference type="Proteomes" id="UP000664628">
    <property type="component" value="Unassembled WGS sequence"/>
</dbReference>
<keyword evidence="2" id="KW-1185">Reference proteome</keyword>
<dbReference type="RefSeq" id="WP_207330539.1">
    <property type="nucleotide sequence ID" value="NZ_JAFMYW010000005.1"/>
</dbReference>
<protein>
    <recommendedName>
        <fullName evidence="3">50S ribosomal protein L23</fullName>
    </recommendedName>
</protein>
<evidence type="ECO:0008006" key="3">
    <source>
        <dbReference type="Google" id="ProtNLM"/>
    </source>
</evidence>